<name>A0A542VZC5_ZYMMB</name>
<proteinExistence type="predicted"/>
<gene>
    <name evidence="1" type="ORF">FBY58_0223</name>
</gene>
<evidence type="ECO:0000313" key="2">
    <source>
        <dbReference type="Proteomes" id="UP000316887"/>
    </source>
</evidence>
<accession>A0A542VZC5</accession>
<reference evidence="1 2" key="1">
    <citation type="submission" date="2019-06" db="EMBL/GenBank/DDBJ databases">
        <title>Genome sequencing of Zymomonas mobilis strains for genetic engineering and biofuel applications.</title>
        <authorList>
            <person name="Teravest M."/>
        </authorList>
    </citation>
    <scope>NUCLEOTIDE SEQUENCE [LARGE SCALE GENOMIC DNA]</scope>
    <source>
        <strain evidence="1 2">AN0101</strain>
    </source>
</reference>
<evidence type="ECO:0000313" key="1">
    <source>
        <dbReference type="EMBL" id="TQL16682.1"/>
    </source>
</evidence>
<organism evidence="1 2">
    <name type="scientific">Zymomonas mobilis</name>
    <dbReference type="NCBI Taxonomy" id="542"/>
    <lineage>
        <taxon>Bacteria</taxon>
        <taxon>Pseudomonadati</taxon>
        <taxon>Pseudomonadota</taxon>
        <taxon>Alphaproteobacteria</taxon>
        <taxon>Sphingomonadales</taxon>
        <taxon>Zymomonadaceae</taxon>
        <taxon>Zymomonas</taxon>
    </lineage>
</organism>
<sequence>MKYGIFVTGDYDKLIPEDVLKIFEYKMSVFGDMG</sequence>
<comment type="caution">
    <text evidence="1">The sequence shown here is derived from an EMBL/GenBank/DDBJ whole genome shotgun (WGS) entry which is preliminary data.</text>
</comment>
<dbReference type="AlphaFoldDB" id="A0A542VZC5"/>
<dbReference type="EMBL" id="VFOF01000001">
    <property type="protein sequence ID" value="TQL16682.1"/>
    <property type="molecule type" value="Genomic_DNA"/>
</dbReference>
<dbReference type="Proteomes" id="UP000316887">
    <property type="component" value="Unassembled WGS sequence"/>
</dbReference>
<protein>
    <submittedName>
        <fullName evidence="1">Uncharacterized protein</fullName>
    </submittedName>
</protein>